<dbReference type="AlphaFoldDB" id="A0A6N7SA55"/>
<reference evidence="4 5" key="1">
    <citation type="journal article" date="2019" name="Nat. Med.">
        <title>A library of human gut bacterial isolates paired with longitudinal multiomics data enables mechanistic microbiome research.</title>
        <authorList>
            <person name="Poyet M."/>
            <person name="Groussin M."/>
            <person name="Gibbons S.M."/>
            <person name="Avila-Pacheco J."/>
            <person name="Jiang X."/>
            <person name="Kearney S.M."/>
            <person name="Perrotta A.R."/>
            <person name="Berdy B."/>
            <person name="Zhao S."/>
            <person name="Lieberman T.D."/>
            <person name="Swanson P.K."/>
            <person name="Smith M."/>
            <person name="Roesemann S."/>
            <person name="Alexander J.E."/>
            <person name="Rich S.A."/>
            <person name="Livny J."/>
            <person name="Vlamakis H."/>
            <person name="Clish C."/>
            <person name="Bullock K."/>
            <person name="Deik A."/>
            <person name="Scott J."/>
            <person name="Pierce K.A."/>
            <person name="Xavier R.J."/>
            <person name="Alm E.J."/>
        </authorList>
    </citation>
    <scope>NUCLEOTIDE SEQUENCE [LARGE SCALE GENOMIC DNA]</scope>
    <source>
        <strain evidence="2 4">BIOML-A4</strain>
        <strain evidence="3 5">BIOML-A5</strain>
    </source>
</reference>
<dbReference type="InterPro" id="IPR000073">
    <property type="entry name" value="AB_hydrolase_1"/>
</dbReference>
<dbReference type="InterPro" id="IPR050471">
    <property type="entry name" value="AB_hydrolase"/>
</dbReference>
<evidence type="ECO:0000313" key="3">
    <source>
        <dbReference type="EMBL" id="MSC34262.1"/>
    </source>
</evidence>
<dbReference type="Pfam" id="PF00561">
    <property type="entry name" value="Abhydrolase_1"/>
    <property type="match status" value="1"/>
</dbReference>
<dbReference type="EMBL" id="WKPJ01000028">
    <property type="protein sequence ID" value="MSA90532.1"/>
    <property type="molecule type" value="Genomic_DNA"/>
</dbReference>
<name>A0A6N7SA55_9FIRM</name>
<dbReference type="RefSeq" id="WP_154239841.1">
    <property type="nucleotide sequence ID" value="NZ_WKPJ01000028.1"/>
</dbReference>
<organism evidence="2 4">
    <name type="scientific">Holdemania massiliensis</name>
    <dbReference type="NCBI Taxonomy" id="1468449"/>
    <lineage>
        <taxon>Bacteria</taxon>
        <taxon>Bacillati</taxon>
        <taxon>Bacillota</taxon>
        <taxon>Erysipelotrichia</taxon>
        <taxon>Erysipelotrichales</taxon>
        <taxon>Erysipelotrichaceae</taxon>
        <taxon>Holdemania</taxon>
    </lineage>
</organism>
<keyword evidence="5" id="KW-1185">Reference proteome</keyword>
<dbReference type="SUPFAM" id="SSF53474">
    <property type="entry name" value="alpha/beta-Hydrolases"/>
    <property type="match status" value="1"/>
</dbReference>
<evidence type="ECO:0000259" key="1">
    <source>
        <dbReference type="Pfam" id="PF00561"/>
    </source>
</evidence>
<proteinExistence type="predicted"/>
<sequence length="268" mass="30114">MIYHAENGTLKMEETEMHYIAFGNGHKQLILIPGLGDSLKSVKGSALMFAVLYRRFAQDYRVYVFSRKNKLKPNCSTRDMAADLAWAMKQLGIEKAHVVGISQGGMIAQYLAADFAERVEKLVLAVTLCRQNETSQSVISHWLSLAEQKDFPSLFTDMAEKIYTPKRVRIQRPFNPILARILRPKSLNSFIIQAHACLSHNSSAFISSIRCPVLIVGGDQDQVLGKDSAEEIARLIPDSQLKIYSGYGHSAYEEARDFNLQVLEFLNA</sequence>
<evidence type="ECO:0000313" key="5">
    <source>
        <dbReference type="Proteomes" id="UP000480929"/>
    </source>
</evidence>
<dbReference type="Gene3D" id="3.40.50.1820">
    <property type="entry name" value="alpha/beta hydrolase"/>
    <property type="match status" value="1"/>
</dbReference>
<feature type="domain" description="AB hydrolase-1" evidence="1">
    <location>
        <begin position="29"/>
        <end position="254"/>
    </location>
</feature>
<dbReference type="PRINTS" id="PR00111">
    <property type="entry name" value="ABHYDROLASE"/>
</dbReference>
<comment type="caution">
    <text evidence="2">The sequence shown here is derived from an EMBL/GenBank/DDBJ whole genome shotgun (WGS) entry which is preliminary data.</text>
</comment>
<dbReference type="PANTHER" id="PTHR43433">
    <property type="entry name" value="HYDROLASE, ALPHA/BETA FOLD FAMILY PROTEIN"/>
    <property type="match status" value="1"/>
</dbReference>
<protein>
    <submittedName>
        <fullName evidence="2">Alpha/beta fold hydrolase</fullName>
    </submittedName>
</protein>
<dbReference type="EMBL" id="WKPI01000030">
    <property type="protein sequence ID" value="MSC34262.1"/>
    <property type="molecule type" value="Genomic_DNA"/>
</dbReference>
<dbReference type="OrthoDB" id="9776303at2"/>
<dbReference type="InterPro" id="IPR029058">
    <property type="entry name" value="AB_hydrolase_fold"/>
</dbReference>
<keyword evidence="2" id="KW-0378">Hydrolase</keyword>
<dbReference type="PANTHER" id="PTHR43433:SF5">
    <property type="entry name" value="AB HYDROLASE-1 DOMAIN-CONTAINING PROTEIN"/>
    <property type="match status" value="1"/>
</dbReference>
<evidence type="ECO:0000313" key="2">
    <source>
        <dbReference type="EMBL" id="MSA90532.1"/>
    </source>
</evidence>
<evidence type="ECO:0000313" key="4">
    <source>
        <dbReference type="Proteomes" id="UP000433575"/>
    </source>
</evidence>
<accession>A0A6N7SA55</accession>
<dbReference type="Proteomes" id="UP000480929">
    <property type="component" value="Unassembled WGS sequence"/>
</dbReference>
<dbReference type="GO" id="GO:0016787">
    <property type="term" value="F:hydrolase activity"/>
    <property type="evidence" value="ECO:0007669"/>
    <property type="project" value="UniProtKB-KW"/>
</dbReference>
<dbReference type="Proteomes" id="UP000433575">
    <property type="component" value="Unassembled WGS sequence"/>
</dbReference>
<gene>
    <name evidence="3" type="ORF">GKD88_14135</name>
    <name evidence="2" type="ORF">GKE08_14465</name>
</gene>